<proteinExistence type="predicted"/>
<accession>A0A382NAS4</accession>
<feature type="region of interest" description="Disordered" evidence="1">
    <location>
        <begin position="1"/>
        <end position="21"/>
    </location>
</feature>
<organism evidence="2">
    <name type="scientific">marine metagenome</name>
    <dbReference type="NCBI Taxonomy" id="408172"/>
    <lineage>
        <taxon>unclassified sequences</taxon>
        <taxon>metagenomes</taxon>
        <taxon>ecological metagenomes</taxon>
    </lineage>
</organism>
<gene>
    <name evidence="2" type="ORF">METZ01_LOCUS311030</name>
</gene>
<sequence>VATTSKIEPSKKPITPKTSQLLGSKDSDYLSALRSDALDLSGKLQMPSSQNERPWKYLDISQLDVEDYPVVVSDEYQKIKVSETENSAGSIELNNGIVIHNESYQKGL</sequence>
<evidence type="ECO:0000313" key="2">
    <source>
        <dbReference type="EMBL" id="SVC58176.1"/>
    </source>
</evidence>
<evidence type="ECO:0000256" key="1">
    <source>
        <dbReference type="SAM" id="MobiDB-lite"/>
    </source>
</evidence>
<reference evidence="2" key="1">
    <citation type="submission" date="2018-05" db="EMBL/GenBank/DDBJ databases">
        <authorList>
            <person name="Lanie J.A."/>
            <person name="Ng W.-L."/>
            <person name="Kazmierczak K.M."/>
            <person name="Andrzejewski T.M."/>
            <person name="Davidsen T.M."/>
            <person name="Wayne K.J."/>
            <person name="Tettelin H."/>
            <person name="Glass J.I."/>
            <person name="Rusch D."/>
            <person name="Podicherti R."/>
            <person name="Tsui H.-C.T."/>
            <person name="Winkler M.E."/>
        </authorList>
    </citation>
    <scope>NUCLEOTIDE SEQUENCE</scope>
</reference>
<dbReference type="EMBL" id="UINC01099137">
    <property type="protein sequence ID" value="SVC58176.1"/>
    <property type="molecule type" value="Genomic_DNA"/>
</dbReference>
<protein>
    <submittedName>
        <fullName evidence="2">Uncharacterized protein</fullName>
    </submittedName>
</protein>
<feature type="non-terminal residue" evidence="2">
    <location>
        <position position="1"/>
    </location>
</feature>
<feature type="non-terminal residue" evidence="2">
    <location>
        <position position="108"/>
    </location>
</feature>
<dbReference type="AlphaFoldDB" id="A0A382NAS4"/>
<name>A0A382NAS4_9ZZZZ</name>